<organism evidence="2 3">
    <name type="scientific">Allacma fusca</name>
    <dbReference type="NCBI Taxonomy" id="39272"/>
    <lineage>
        <taxon>Eukaryota</taxon>
        <taxon>Metazoa</taxon>
        <taxon>Ecdysozoa</taxon>
        <taxon>Arthropoda</taxon>
        <taxon>Hexapoda</taxon>
        <taxon>Collembola</taxon>
        <taxon>Symphypleona</taxon>
        <taxon>Sminthuridae</taxon>
        <taxon>Allacma</taxon>
    </lineage>
</organism>
<feature type="region of interest" description="Disordered" evidence="1">
    <location>
        <begin position="49"/>
        <end position="68"/>
    </location>
</feature>
<sequence length="68" mass="7025">MAGGGGVVVKISCDLPNGGLKHLSITFSGRSELLISTYLLLVGKGEGRTMLHPPTPSSGDWGLTKMGK</sequence>
<protein>
    <submittedName>
        <fullName evidence="2">Uncharacterized protein</fullName>
    </submittedName>
</protein>
<gene>
    <name evidence="2" type="ORF">AFUS01_LOCUS36167</name>
</gene>
<reference evidence="2" key="1">
    <citation type="submission" date="2021-06" db="EMBL/GenBank/DDBJ databases">
        <authorList>
            <person name="Hodson N. C."/>
            <person name="Mongue J. A."/>
            <person name="Jaron S. K."/>
        </authorList>
    </citation>
    <scope>NUCLEOTIDE SEQUENCE</scope>
</reference>
<evidence type="ECO:0000313" key="2">
    <source>
        <dbReference type="EMBL" id="CAG7826098.1"/>
    </source>
</evidence>
<dbReference type="AlphaFoldDB" id="A0A8J2L6J9"/>
<dbReference type="Proteomes" id="UP000708208">
    <property type="component" value="Unassembled WGS sequence"/>
</dbReference>
<proteinExistence type="predicted"/>
<accession>A0A8J2L6J9</accession>
<dbReference type="EMBL" id="CAJVCH010538615">
    <property type="protein sequence ID" value="CAG7826098.1"/>
    <property type="molecule type" value="Genomic_DNA"/>
</dbReference>
<name>A0A8J2L6J9_9HEXA</name>
<keyword evidence="3" id="KW-1185">Reference proteome</keyword>
<evidence type="ECO:0000256" key="1">
    <source>
        <dbReference type="SAM" id="MobiDB-lite"/>
    </source>
</evidence>
<comment type="caution">
    <text evidence="2">The sequence shown here is derived from an EMBL/GenBank/DDBJ whole genome shotgun (WGS) entry which is preliminary data.</text>
</comment>
<evidence type="ECO:0000313" key="3">
    <source>
        <dbReference type="Proteomes" id="UP000708208"/>
    </source>
</evidence>